<dbReference type="Pfam" id="PF14840">
    <property type="entry name" value="DNA_pol3_delt_C"/>
    <property type="match status" value="1"/>
</dbReference>
<evidence type="ECO:0000256" key="4">
    <source>
        <dbReference type="ARBA" id="ARBA00022695"/>
    </source>
</evidence>
<comment type="caution">
    <text evidence="12">The sequence shown here is derived from an EMBL/GenBank/DDBJ whole genome shotgun (WGS) entry which is preliminary data.</text>
</comment>
<dbReference type="GO" id="GO:0009360">
    <property type="term" value="C:DNA polymerase III complex"/>
    <property type="evidence" value="ECO:0007669"/>
    <property type="project" value="UniProtKB-UniRule"/>
</dbReference>
<sequence>MAPNARIFPNQLEQALQRGLSSGYLIFGDEPLQRFESIASIVNAARQQGFDEVERLYLDSTDAIAELSAALQGMSLFASKRVIVLDMGNGKCGKDIGAILNDYGQYPSPDLIVICHGSKLEKAQQNTKWFKALSAISQAITIAAPSGDRLTNWLRHRARAAGVQLAPDALMYLQEHHEGNLLSLSQELEKLSLLHDQSPISVEQLHQALIDQSRFDIFQLTDAIMAGQVHQVEHMLRQLKDEGIEPVIICWALSREVAQLQALMMSPDQQPQLFKKFRIWPSRQPTIKRALQQLSVQRIQQAVMLVALLERKVKGAETEQSLSWTLITQACSLLMNPAANVDWLLTAELS</sequence>
<organism evidence="12 13">
    <name type="scientific">Echinimonas agarilytica</name>
    <dbReference type="NCBI Taxonomy" id="1215918"/>
    <lineage>
        <taxon>Bacteria</taxon>
        <taxon>Pseudomonadati</taxon>
        <taxon>Pseudomonadota</taxon>
        <taxon>Gammaproteobacteria</taxon>
        <taxon>Alteromonadales</taxon>
        <taxon>Echinimonadaceae</taxon>
        <taxon>Echinimonas</taxon>
    </lineage>
</organism>
<evidence type="ECO:0000256" key="5">
    <source>
        <dbReference type="ARBA" id="ARBA00022705"/>
    </source>
</evidence>
<evidence type="ECO:0000256" key="6">
    <source>
        <dbReference type="ARBA" id="ARBA00022932"/>
    </source>
</evidence>
<dbReference type="Gene3D" id="3.40.50.300">
    <property type="entry name" value="P-loop containing nucleotide triphosphate hydrolases"/>
    <property type="match status" value="1"/>
</dbReference>
<dbReference type="InterPro" id="IPR032780">
    <property type="entry name" value="DNA_pol3_delt_C"/>
</dbReference>
<dbReference type="GO" id="GO:0003677">
    <property type="term" value="F:DNA binding"/>
    <property type="evidence" value="ECO:0007669"/>
    <property type="project" value="InterPro"/>
</dbReference>
<feature type="domain" description="DNA polymerase III subunit delta C-terminal" evidence="11">
    <location>
        <begin position="218"/>
        <end position="321"/>
    </location>
</feature>
<reference evidence="12 13" key="1">
    <citation type="journal article" date="2013" name="Antonie Van Leeuwenhoek">
        <title>Echinimonas agarilytica gen. nov., sp. nov., a new gammaproteobacterium isolated from the sea urchin Strongylocentrotus intermedius.</title>
        <authorList>
            <person name="Nedashkovskaya O.I."/>
            <person name="Stenkova A.M."/>
            <person name="Zhukova N.V."/>
            <person name="Van Trappen S."/>
            <person name="Lee J.S."/>
            <person name="Kim S.B."/>
        </authorList>
    </citation>
    <scope>NUCLEOTIDE SEQUENCE [LARGE SCALE GENOMIC DNA]</scope>
    <source>
        <strain evidence="12 13">KMM 6351</strain>
    </source>
</reference>
<dbReference type="InterPro" id="IPR010372">
    <property type="entry name" value="DNA_pol3_delta_N"/>
</dbReference>
<dbReference type="Pfam" id="PF06144">
    <property type="entry name" value="DNA_pol3_delta"/>
    <property type="match status" value="1"/>
</dbReference>
<dbReference type="InterPro" id="IPR005790">
    <property type="entry name" value="DNA_polIII_delta"/>
</dbReference>
<dbReference type="EC" id="2.7.7.7" evidence="1 9"/>
<proteinExistence type="inferred from homology"/>
<feature type="domain" description="DNA polymerase III delta N-terminal" evidence="10">
    <location>
        <begin position="24"/>
        <end position="135"/>
    </location>
</feature>
<dbReference type="SUPFAM" id="SSF48019">
    <property type="entry name" value="post-AAA+ oligomerization domain-like"/>
    <property type="match status" value="1"/>
</dbReference>
<dbReference type="Gene3D" id="1.10.8.60">
    <property type="match status" value="1"/>
</dbReference>
<dbReference type="NCBIfam" id="TIGR01128">
    <property type="entry name" value="holA"/>
    <property type="match status" value="1"/>
</dbReference>
<evidence type="ECO:0000256" key="2">
    <source>
        <dbReference type="ARBA" id="ARBA00017703"/>
    </source>
</evidence>
<dbReference type="GO" id="GO:0003887">
    <property type="term" value="F:DNA-directed DNA polymerase activity"/>
    <property type="evidence" value="ECO:0007669"/>
    <property type="project" value="UniProtKB-UniRule"/>
</dbReference>
<dbReference type="Gene3D" id="1.20.272.10">
    <property type="match status" value="1"/>
</dbReference>
<dbReference type="AlphaFoldDB" id="A0AA42B6R1"/>
<evidence type="ECO:0000256" key="1">
    <source>
        <dbReference type="ARBA" id="ARBA00012417"/>
    </source>
</evidence>
<dbReference type="CDD" id="cd18138">
    <property type="entry name" value="HLD_clamp_pol_III_delta"/>
    <property type="match status" value="1"/>
</dbReference>
<evidence type="ECO:0000256" key="9">
    <source>
        <dbReference type="NCBIfam" id="TIGR01128"/>
    </source>
</evidence>
<keyword evidence="13" id="KW-1185">Reference proteome</keyword>
<keyword evidence="3 12" id="KW-0808">Transferase</keyword>
<dbReference type="PANTHER" id="PTHR34388:SF1">
    <property type="entry name" value="DNA POLYMERASE III SUBUNIT DELTA"/>
    <property type="match status" value="1"/>
</dbReference>
<gene>
    <name evidence="12" type="primary">holA</name>
    <name evidence="12" type="ORF">NAF29_05260</name>
</gene>
<keyword evidence="6" id="KW-0239">DNA-directed DNA polymerase</keyword>
<comment type="similarity">
    <text evidence="7">Belongs to the DNA polymerase HolA subunit family.</text>
</comment>
<name>A0AA42B6R1_9GAMM</name>
<dbReference type="Proteomes" id="UP001165393">
    <property type="component" value="Unassembled WGS sequence"/>
</dbReference>
<evidence type="ECO:0000313" key="12">
    <source>
        <dbReference type="EMBL" id="MCM2679087.1"/>
    </source>
</evidence>
<evidence type="ECO:0000256" key="3">
    <source>
        <dbReference type="ARBA" id="ARBA00022679"/>
    </source>
</evidence>
<keyword evidence="5" id="KW-0235">DNA replication</keyword>
<evidence type="ECO:0000313" key="13">
    <source>
        <dbReference type="Proteomes" id="UP001165393"/>
    </source>
</evidence>
<dbReference type="GO" id="GO:0006261">
    <property type="term" value="P:DNA-templated DNA replication"/>
    <property type="evidence" value="ECO:0007669"/>
    <property type="project" value="TreeGrafter"/>
</dbReference>
<dbReference type="InterPro" id="IPR008921">
    <property type="entry name" value="DNA_pol3_clamp-load_cplx_C"/>
</dbReference>
<comment type="catalytic activity">
    <reaction evidence="8">
        <text>DNA(n) + a 2'-deoxyribonucleoside 5'-triphosphate = DNA(n+1) + diphosphate</text>
        <dbReference type="Rhea" id="RHEA:22508"/>
        <dbReference type="Rhea" id="RHEA-COMP:17339"/>
        <dbReference type="Rhea" id="RHEA-COMP:17340"/>
        <dbReference type="ChEBI" id="CHEBI:33019"/>
        <dbReference type="ChEBI" id="CHEBI:61560"/>
        <dbReference type="ChEBI" id="CHEBI:173112"/>
        <dbReference type="EC" id="2.7.7.7"/>
    </reaction>
</comment>
<accession>A0AA42B6R1</accession>
<dbReference type="RefSeq" id="WP_251260452.1">
    <property type="nucleotide sequence ID" value="NZ_JAMQGP010000002.1"/>
</dbReference>
<evidence type="ECO:0000256" key="8">
    <source>
        <dbReference type="ARBA" id="ARBA00049244"/>
    </source>
</evidence>
<dbReference type="InterPro" id="IPR027417">
    <property type="entry name" value="P-loop_NTPase"/>
</dbReference>
<dbReference type="SUPFAM" id="SSF52540">
    <property type="entry name" value="P-loop containing nucleoside triphosphate hydrolases"/>
    <property type="match status" value="1"/>
</dbReference>
<protein>
    <recommendedName>
        <fullName evidence="2 9">DNA polymerase III subunit delta</fullName>
        <ecNumber evidence="1 9">2.7.7.7</ecNumber>
    </recommendedName>
</protein>
<evidence type="ECO:0000259" key="10">
    <source>
        <dbReference type="Pfam" id="PF06144"/>
    </source>
</evidence>
<keyword evidence="4 12" id="KW-0548">Nucleotidyltransferase</keyword>
<evidence type="ECO:0000256" key="7">
    <source>
        <dbReference type="ARBA" id="ARBA00034754"/>
    </source>
</evidence>
<evidence type="ECO:0000259" key="11">
    <source>
        <dbReference type="Pfam" id="PF14840"/>
    </source>
</evidence>
<dbReference type="EMBL" id="JAMQGP010000002">
    <property type="protein sequence ID" value="MCM2679087.1"/>
    <property type="molecule type" value="Genomic_DNA"/>
</dbReference>
<dbReference type="PANTHER" id="PTHR34388">
    <property type="entry name" value="DNA POLYMERASE III SUBUNIT DELTA"/>
    <property type="match status" value="1"/>
</dbReference>